<organism evidence="5 6">
    <name type="scientific">Lachnospira pectinoschiza</name>
    <dbReference type="NCBI Taxonomy" id="28052"/>
    <lineage>
        <taxon>Bacteria</taxon>
        <taxon>Bacillati</taxon>
        <taxon>Bacillota</taxon>
        <taxon>Clostridia</taxon>
        <taxon>Lachnospirales</taxon>
        <taxon>Lachnospiraceae</taxon>
        <taxon>Lachnospira</taxon>
    </lineage>
</organism>
<dbReference type="GO" id="GO:0030313">
    <property type="term" value="C:cell envelope"/>
    <property type="evidence" value="ECO:0007669"/>
    <property type="project" value="UniProtKB-SubCell"/>
</dbReference>
<comment type="subcellular location">
    <subcellularLocation>
        <location evidence="1">Cell envelope</location>
    </subcellularLocation>
</comment>
<proteinExistence type="inferred from homology"/>
<evidence type="ECO:0000256" key="3">
    <source>
        <dbReference type="ARBA" id="ARBA00022729"/>
    </source>
</evidence>
<dbReference type="RefSeq" id="WP_074521385.1">
    <property type="nucleotide sequence ID" value="NZ_FNHZ01000003.1"/>
</dbReference>
<dbReference type="SUPFAM" id="SSF53822">
    <property type="entry name" value="Periplasmic binding protein-like I"/>
    <property type="match status" value="1"/>
</dbReference>
<evidence type="ECO:0000256" key="1">
    <source>
        <dbReference type="ARBA" id="ARBA00004196"/>
    </source>
</evidence>
<dbReference type="Pfam" id="PF13407">
    <property type="entry name" value="Peripla_BP_4"/>
    <property type="match status" value="1"/>
</dbReference>
<dbReference type="Gene3D" id="3.40.50.2300">
    <property type="match status" value="2"/>
</dbReference>
<dbReference type="CDD" id="cd01536">
    <property type="entry name" value="PBP1_ABC_sugar_binding-like"/>
    <property type="match status" value="1"/>
</dbReference>
<reference evidence="6" key="1">
    <citation type="submission" date="2016-10" db="EMBL/GenBank/DDBJ databases">
        <authorList>
            <person name="Varghese N."/>
            <person name="Submissions S."/>
        </authorList>
    </citation>
    <scope>NUCLEOTIDE SEQUENCE [LARGE SCALE GENOMIC DNA]</scope>
    <source>
        <strain evidence="6">M83</strain>
    </source>
</reference>
<accession>A0A1G9WI20</accession>
<dbReference type="AlphaFoldDB" id="A0A1G9WI20"/>
<gene>
    <name evidence="5" type="ORF">SAMN05216544_1211</name>
</gene>
<dbReference type="InterPro" id="IPR028082">
    <property type="entry name" value="Peripla_BP_I"/>
</dbReference>
<dbReference type="PROSITE" id="PS51257">
    <property type="entry name" value="PROKAR_LIPOPROTEIN"/>
    <property type="match status" value="1"/>
</dbReference>
<dbReference type="InterPro" id="IPR025997">
    <property type="entry name" value="SBP_2_dom"/>
</dbReference>
<dbReference type="PANTHER" id="PTHR46847:SF1">
    <property type="entry name" value="D-ALLOSE-BINDING PERIPLASMIC PROTEIN-RELATED"/>
    <property type="match status" value="1"/>
</dbReference>
<keyword evidence="6" id="KW-1185">Reference proteome</keyword>
<comment type="similarity">
    <text evidence="2">Belongs to the bacterial solute-binding protein 2 family.</text>
</comment>
<name>A0A1G9WI20_9FIRM</name>
<evidence type="ECO:0000256" key="2">
    <source>
        <dbReference type="ARBA" id="ARBA00007639"/>
    </source>
</evidence>
<evidence type="ECO:0000259" key="4">
    <source>
        <dbReference type="Pfam" id="PF13407"/>
    </source>
</evidence>
<dbReference type="OrthoDB" id="9769193at2"/>
<dbReference type="EMBL" id="FNHZ01000003">
    <property type="protein sequence ID" value="SDM83903.1"/>
    <property type="molecule type" value="Genomic_DNA"/>
</dbReference>
<protein>
    <submittedName>
        <fullName evidence="5">Inositol transport system substrate-binding protein</fullName>
    </submittedName>
</protein>
<sequence length="333" mass="35910">MLRFKKIFKQVFALLLIVTILPISSFLIGCNSSTGSGDGLSFFFTIKDTDDYFRSTLQSSLESAAKSEGATVTTTLCGPSADQQVSDIKAAAESGNYDAIICVPVDSATALQLEIAAGDLPVIFMNNKPDDDVLKADEYVYVASDEYQAGELQAEYMYEQLGKPSSINAIIMMGERNHSGTLGRTEAVKQYFKDNNVDLNIVFCDYASWSDTEAANMMEIFFKTNQDVDVIFCNNDTMALGVIEALDNHGLTTSDVPVAGVDATSDGCKSIAAGKLNFTVYQNAEGQSTKAIEVAIALANGSSTKNIEGKNDASTCYFVDFEAVSKSNVSKYQ</sequence>
<feature type="domain" description="Periplasmic binding protein" evidence="4">
    <location>
        <begin position="43"/>
        <end position="301"/>
    </location>
</feature>
<dbReference type="GO" id="GO:0030246">
    <property type="term" value="F:carbohydrate binding"/>
    <property type="evidence" value="ECO:0007669"/>
    <property type="project" value="UniProtKB-ARBA"/>
</dbReference>
<dbReference type="Proteomes" id="UP000187651">
    <property type="component" value="Unassembled WGS sequence"/>
</dbReference>
<evidence type="ECO:0000313" key="6">
    <source>
        <dbReference type="Proteomes" id="UP000187651"/>
    </source>
</evidence>
<keyword evidence="3" id="KW-0732">Signal</keyword>
<evidence type="ECO:0000313" key="5">
    <source>
        <dbReference type="EMBL" id="SDM83903.1"/>
    </source>
</evidence>
<dbReference type="PANTHER" id="PTHR46847">
    <property type="entry name" value="D-ALLOSE-BINDING PERIPLASMIC PROTEIN-RELATED"/>
    <property type="match status" value="1"/>
</dbReference>